<keyword evidence="1" id="KW-0255">Endonuclease</keyword>
<dbReference type="GO" id="GO:0004519">
    <property type="term" value="F:endonuclease activity"/>
    <property type="evidence" value="ECO:0007669"/>
    <property type="project" value="UniProtKB-KW"/>
</dbReference>
<protein>
    <submittedName>
        <fullName evidence="1">Endonuclease-reverse transcriptase</fullName>
    </submittedName>
</protein>
<proteinExistence type="predicted"/>
<evidence type="ECO:0000313" key="1">
    <source>
        <dbReference type="EMBL" id="GFO37622.1"/>
    </source>
</evidence>
<keyword evidence="1" id="KW-0378">Hydrolase</keyword>
<dbReference type="AlphaFoldDB" id="A0AAV4D0B5"/>
<accession>A0AAV4D0B5</accession>
<dbReference type="EMBL" id="BLXT01007282">
    <property type="protein sequence ID" value="GFO37622.1"/>
    <property type="molecule type" value="Genomic_DNA"/>
</dbReference>
<dbReference type="Proteomes" id="UP000735302">
    <property type="component" value="Unassembled WGS sequence"/>
</dbReference>
<reference evidence="1 2" key="1">
    <citation type="journal article" date="2021" name="Elife">
        <title>Chloroplast acquisition without the gene transfer in kleptoplastic sea slugs, Plakobranchus ocellatus.</title>
        <authorList>
            <person name="Maeda T."/>
            <person name="Takahashi S."/>
            <person name="Yoshida T."/>
            <person name="Shimamura S."/>
            <person name="Takaki Y."/>
            <person name="Nagai Y."/>
            <person name="Toyoda A."/>
            <person name="Suzuki Y."/>
            <person name="Arimoto A."/>
            <person name="Ishii H."/>
            <person name="Satoh N."/>
            <person name="Nishiyama T."/>
            <person name="Hasebe M."/>
            <person name="Maruyama T."/>
            <person name="Minagawa J."/>
            <person name="Obokata J."/>
            <person name="Shigenobu S."/>
        </authorList>
    </citation>
    <scope>NUCLEOTIDE SEQUENCE [LARGE SCALE GENOMIC DNA]</scope>
</reference>
<comment type="caution">
    <text evidence="1">The sequence shown here is derived from an EMBL/GenBank/DDBJ whole genome shotgun (WGS) entry which is preliminary data.</text>
</comment>
<evidence type="ECO:0000313" key="2">
    <source>
        <dbReference type="Proteomes" id="UP000735302"/>
    </source>
</evidence>
<gene>
    <name evidence="1" type="ORF">PoB_006412700</name>
</gene>
<name>A0AAV4D0B5_9GAST</name>
<keyword evidence="1" id="KW-0540">Nuclease</keyword>
<sequence length="107" mass="12347">MRISHTAKKSNAFVLKGANLERSRIKTIRQRQLQLLVHICRRKGLEQVAISGKIEGKRSRGRKRITFIESLKSWAIGKGSNYNFIGLTEIKFEWRNMIANVYSKQGT</sequence>
<keyword evidence="2" id="KW-1185">Reference proteome</keyword>
<organism evidence="1 2">
    <name type="scientific">Plakobranchus ocellatus</name>
    <dbReference type="NCBI Taxonomy" id="259542"/>
    <lineage>
        <taxon>Eukaryota</taxon>
        <taxon>Metazoa</taxon>
        <taxon>Spiralia</taxon>
        <taxon>Lophotrochozoa</taxon>
        <taxon>Mollusca</taxon>
        <taxon>Gastropoda</taxon>
        <taxon>Heterobranchia</taxon>
        <taxon>Euthyneura</taxon>
        <taxon>Panpulmonata</taxon>
        <taxon>Sacoglossa</taxon>
        <taxon>Placobranchoidea</taxon>
        <taxon>Plakobranchidae</taxon>
        <taxon>Plakobranchus</taxon>
    </lineage>
</organism>